<dbReference type="Pfam" id="PF21473">
    <property type="entry name" value="OB_Ssb-like"/>
    <property type="match status" value="1"/>
</dbReference>
<feature type="domain" description="Single-stranded DNA binding protein Ssb-like OB fold" evidence="1">
    <location>
        <begin position="166"/>
        <end position="225"/>
    </location>
</feature>
<organism evidence="2">
    <name type="scientific">Ananas comosus var. bracteatus</name>
    <name type="common">red pineapple</name>
    <dbReference type="NCBI Taxonomy" id="296719"/>
    <lineage>
        <taxon>Eukaryota</taxon>
        <taxon>Viridiplantae</taxon>
        <taxon>Streptophyta</taxon>
        <taxon>Embryophyta</taxon>
        <taxon>Tracheophyta</taxon>
        <taxon>Spermatophyta</taxon>
        <taxon>Magnoliopsida</taxon>
        <taxon>Liliopsida</taxon>
        <taxon>Poales</taxon>
        <taxon>Bromeliaceae</taxon>
        <taxon>Bromelioideae</taxon>
        <taxon>Ananas</taxon>
    </lineage>
</organism>
<dbReference type="Gene3D" id="2.40.50.140">
    <property type="entry name" value="Nucleic acid-binding proteins"/>
    <property type="match status" value="1"/>
</dbReference>
<dbReference type="EMBL" id="LR862149">
    <property type="protein sequence ID" value="CAD1831414.1"/>
    <property type="molecule type" value="Genomic_DNA"/>
</dbReference>
<dbReference type="AlphaFoldDB" id="A0A6V7PKS2"/>
<proteinExistence type="predicted"/>
<dbReference type="Gene3D" id="2.40.70.10">
    <property type="entry name" value="Acid Proteases"/>
    <property type="match status" value="1"/>
</dbReference>
<dbReference type="InterPro" id="IPR021109">
    <property type="entry name" value="Peptidase_aspartic_dom_sf"/>
</dbReference>
<dbReference type="SUPFAM" id="SSF50249">
    <property type="entry name" value="Nucleic acid-binding proteins"/>
    <property type="match status" value="1"/>
</dbReference>
<protein>
    <recommendedName>
        <fullName evidence="1">Single-stranded DNA binding protein Ssb-like OB fold domain-containing protein</fullName>
    </recommendedName>
</protein>
<dbReference type="InterPro" id="IPR043502">
    <property type="entry name" value="DNA/RNA_pol_sf"/>
</dbReference>
<dbReference type="PANTHER" id="PTHR31472">
    <property type="entry name" value="OS05G0244600 PROTEIN"/>
    <property type="match status" value="1"/>
</dbReference>
<dbReference type="PANTHER" id="PTHR31472:SF5">
    <property type="entry name" value="OS05G0244600 PROTEIN"/>
    <property type="match status" value="1"/>
</dbReference>
<gene>
    <name evidence="2" type="ORF">CB5_LOCUS14625</name>
</gene>
<name>A0A6V7PKS2_ANACO</name>
<reference evidence="2" key="1">
    <citation type="submission" date="2020-07" db="EMBL/GenBank/DDBJ databases">
        <authorList>
            <person name="Lin J."/>
        </authorList>
    </citation>
    <scope>NUCLEOTIDE SEQUENCE</scope>
</reference>
<accession>A0A6V7PKS2</accession>
<evidence type="ECO:0000259" key="1">
    <source>
        <dbReference type="Pfam" id="PF21473"/>
    </source>
</evidence>
<sequence length="246" mass="27673">MKGEKYTTDLRVIRLEGSSMILGIDWLRAHGPVTFDYNNNIITITRGKQIHLKGMTEKAQLKGITAKQLQQGLLWEFEEIFQEPRRLPLKWPQDHRILLLHGSQPVNIRSYQYTHQQKNEMEVLIKEMLSTGVFPSSGVNGDGGGPGGVAAKPAMRKPVFTKVDQLKPGTSGHTLTVKVVSSETVLHKGRAVPSSANLRRTRIAERLVGDETGAIVFTARNEQGKTLIYVWRYLLCVLWVQRAFDS</sequence>
<dbReference type="SUPFAM" id="SSF56672">
    <property type="entry name" value="DNA/RNA polymerases"/>
    <property type="match status" value="1"/>
</dbReference>
<evidence type="ECO:0000313" key="2">
    <source>
        <dbReference type="EMBL" id="CAD1831414.1"/>
    </source>
</evidence>
<dbReference type="InterPro" id="IPR048970">
    <property type="entry name" value="OB_Ssb-like"/>
</dbReference>
<dbReference type="InterPro" id="IPR012340">
    <property type="entry name" value="NA-bd_OB-fold"/>
</dbReference>